<evidence type="ECO:0000259" key="1">
    <source>
        <dbReference type="SMART" id="SM00849"/>
    </source>
</evidence>
<dbReference type="Gene3D" id="3.60.15.10">
    <property type="entry name" value="Ribonuclease Z/Hydroxyacylglutathione hydrolase-like"/>
    <property type="match status" value="1"/>
</dbReference>
<dbReference type="CDD" id="cd16278">
    <property type="entry name" value="metallo-hydrolase-like_MBL-fold"/>
    <property type="match status" value="1"/>
</dbReference>
<dbReference type="Proteomes" id="UP000316196">
    <property type="component" value="Unassembled WGS sequence"/>
</dbReference>
<dbReference type="InterPro" id="IPR036866">
    <property type="entry name" value="RibonucZ/Hydroxyglut_hydro"/>
</dbReference>
<feature type="domain" description="Metallo-beta-lactamase" evidence="1">
    <location>
        <begin position="17"/>
        <end position="174"/>
    </location>
</feature>
<keyword evidence="3" id="KW-1185">Reference proteome</keyword>
<protein>
    <submittedName>
        <fullName evidence="2">Glyoxylase-like metal-dependent hydrolase (Beta-lactamase superfamily II)</fullName>
    </submittedName>
</protein>
<keyword evidence="2" id="KW-0378">Hydrolase</keyword>
<dbReference type="Gene3D" id="1.10.10.10">
    <property type="entry name" value="Winged helix-like DNA-binding domain superfamily/Winged helix DNA-binding domain"/>
    <property type="match status" value="1"/>
</dbReference>
<accession>A0A542ZD32</accession>
<sequence>MIRSVLAPNPGPMTLEGTNTWIVDAPGGALVIDPGPDADSHVDAILDACPRGIAEVWLTHHHLDHVEVAPRLADLVEAPIRAADPDLCRDAAPLTPDEDATFGGHEVQVVALPGHTRDSLGFVVDDALIAGDMILGRGTTVIMHPDGDLAAYLGSLDRIDALAAEGVSRILPAHGPDLDDVPGVVGHYRKHRHERLAQVRAAVDAGARTAEDVVATVYRDVPAEVRFAAQMSVQSQLDYLNGEEAR</sequence>
<organism evidence="2 3">
    <name type="scientific">Propioniferax innocua</name>
    <dbReference type="NCBI Taxonomy" id="1753"/>
    <lineage>
        <taxon>Bacteria</taxon>
        <taxon>Bacillati</taxon>
        <taxon>Actinomycetota</taxon>
        <taxon>Actinomycetes</taxon>
        <taxon>Propionibacteriales</taxon>
        <taxon>Propionibacteriaceae</taxon>
        <taxon>Propioniferax</taxon>
    </lineage>
</organism>
<dbReference type="GO" id="GO:0016787">
    <property type="term" value="F:hydrolase activity"/>
    <property type="evidence" value="ECO:0007669"/>
    <property type="project" value="UniProtKB-KW"/>
</dbReference>
<dbReference type="InterPro" id="IPR036388">
    <property type="entry name" value="WH-like_DNA-bd_sf"/>
</dbReference>
<dbReference type="SMART" id="SM00849">
    <property type="entry name" value="Lactamase_B"/>
    <property type="match status" value="1"/>
</dbReference>
<dbReference type="PANTHER" id="PTHR23131">
    <property type="entry name" value="ENDORIBONUCLEASE LACTB2"/>
    <property type="match status" value="1"/>
</dbReference>
<dbReference type="InterPro" id="IPR041516">
    <property type="entry name" value="LACTB2_WH"/>
</dbReference>
<dbReference type="SUPFAM" id="SSF56281">
    <property type="entry name" value="Metallo-hydrolase/oxidoreductase"/>
    <property type="match status" value="1"/>
</dbReference>
<evidence type="ECO:0000313" key="2">
    <source>
        <dbReference type="EMBL" id="TQL58211.1"/>
    </source>
</evidence>
<dbReference type="OrthoDB" id="9788263at2"/>
<dbReference type="PANTHER" id="PTHR23131:SF0">
    <property type="entry name" value="ENDORIBONUCLEASE LACTB2"/>
    <property type="match status" value="1"/>
</dbReference>
<dbReference type="InterPro" id="IPR050662">
    <property type="entry name" value="Sec-metab_biosynth-thioest"/>
</dbReference>
<proteinExistence type="predicted"/>
<dbReference type="AlphaFoldDB" id="A0A542ZD32"/>
<reference evidence="2 3" key="1">
    <citation type="submission" date="2019-06" db="EMBL/GenBank/DDBJ databases">
        <title>Sequencing the genomes of 1000 actinobacteria strains.</title>
        <authorList>
            <person name="Klenk H.-P."/>
        </authorList>
    </citation>
    <scope>NUCLEOTIDE SEQUENCE [LARGE SCALE GENOMIC DNA]</scope>
    <source>
        <strain evidence="2 3">DSM 8251</strain>
    </source>
</reference>
<dbReference type="EMBL" id="VFOR01000002">
    <property type="protein sequence ID" value="TQL58211.1"/>
    <property type="molecule type" value="Genomic_DNA"/>
</dbReference>
<dbReference type="InterPro" id="IPR001279">
    <property type="entry name" value="Metallo-B-lactamas"/>
</dbReference>
<evidence type="ECO:0000313" key="3">
    <source>
        <dbReference type="Proteomes" id="UP000316196"/>
    </source>
</evidence>
<comment type="caution">
    <text evidence="2">The sequence shown here is derived from an EMBL/GenBank/DDBJ whole genome shotgun (WGS) entry which is preliminary data.</text>
</comment>
<name>A0A542ZD32_9ACTN</name>
<dbReference type="Pfam" id="PF17778">
    <property type="entry name" value="WHD_BLACT"/>
    <property type="match status" value="1"/>
</dbReference>
<gene>
    <name evidence="2" type="ORF">FB460_2065</name>
</gene>
<dbReference type="RefSeq" id="WP_142094024.1">
    <property type="nucleotide sequence ID" value="NZ_BAAAMD010000002.1"/>
</dbReference>
<dbReference type="Pfam" id="PF00753">
    <property type="entry name" value="Lactamase_B"/>
    <property type="match status" value="1"/>
</dbReference>